<feature type="short sequence motif" description="VHIID" evidence="5">
    <location>
        <begin position="218"/>
        <end position="222"/>
    </location>
</feature>
<protein>
    <submittedName>
        <fullName evidence="7">Uncharacterized protein</fullName>
    </submittedName>
</protein>
<name>A0A445C9H4_ARAHY</name>
<feature type="compositionally biased region" description="Polar residues" evidence="6">
    <location>
        <begin position="501"/>
        <end position="513"/>
    </location>
</feature>
<evidence type="ECO:0000256" key="1">
    <source>
        <dbReference type="ARBA" id="ARBA00004123"/>
    </source>
</evidence>
<evidence type="ECO:0000256" key="5">
    <source>
        <dbReference type="PROSITE-ProRule" id="PRU01191"/>
    </source>
</evidence>
<feature type="region of interest" description="Disordered" evidence="6">
    <location>
        <begin position="501"/>
        <end position="557"/>
    </location>
</feature>
<feature type="compositionally biased region" description="Basic and acidic residues" evidence="6">
    <location>
        <begin position="541"/>
        <end position="550"/>
    </location>
</feature>
<dbReference type="GO" id="GO:0005634">
    <property type="term" value="C:nucleus"/>
    <property type="evidence" value="ECO:0007669"/>
    <property type="project" value="UniProtKB-SubCell"/>
</dbReference>
<reference evidence="7 8" key="1">
    <citation type="submission" date="2019-01" db="EMBL/GenBank/DDBJ databases">
        <title>Sequencing of cultivated peanut Arachis hypogaea provides insights into genome evolution and oil improvement.</title>
        <authorList>
            <person name="Chen X."/>
        </authorList>
    </citation>
    <scope>NUCLEOTIDE SEQUENCE [LARGE SCALE GENOMIC DNA]</scope>
    <source>
        <strain evidence="8">cv. Fuhuasheng</strain>
        <tissue evidence="7">Leaves</tissue>
    </source>
</reference>
<evidence type="ECO:0000313" key="8">
    <source>
        <dbReference type="Proteomes" id="UP000289738"/>
    </source>
</evidence>
<comment type="subcellular location">
    <subcellularLocation>
        <location evidence="1">Nucleus</location>
    </subcellularLocation>
</comment>
<dbReference type="Pfam" id="PF03514">
    <property type="entry name" value="GRAS"/>
    <property type="match status" value="1"/>
</dbReference>
<keyword evidence="2" id="KW-0805">Transcription regulation</keyword>
<dbReference type="Proteomes" id="UP000289738">
    <property type="component" value="Chromosome A07"/>
</dbReference>
<feature type="region of interest" description="SAW" evidence="5">
    <location>
        <begin position="409"/>
        <end position="486"/>
    </location>
</feature>
<evidence type="ECO:0000313" key="7">
    <source>
        <dbReference type="EMBL" id="RYR47580.1"/>
    </source>
</evidence>
<evidence type="ECO:0000256" key="3">
    <source>
        <dbReference type="ARBA" id="ARBA00023163"/>
    </source>
</evidence>
<dbReference type="InterPro" id="IPR005202">
    <property type="entry name" value="TF_GRAS"/>
</dbReference>
<comment type="caution">
    <text evidence="5">Lacks conserved residue(s) required for the propagation of feature annotation.</text>
</comment>
<comment type="similarity">
    <text evidence="5">Belongs to the GRAS family.</text>
</comment>
<comment type="caution">
    <text evidence="7">The sequence shown here is derived from an EMBL/GenBank/DDBJ whole genome shotgun (WGS) entry which is preliminary data.</text>
</comment>
<sequence length="792" mass="87480">MDMDMDGIPDSLDFSEHSTTTPTSDEDCNWDHLSPLVNWESFTTDNDDFHSLVGSIFDDARAAAILSQDHGYLEEASSFDDGSVSATEDKRGGCEYLKDLRLVHLLMAAAEALASATKSRDLARVILVRLKELVSSTQGSTMERLAAHFTDALQTLLEGACGGAHSATKHHPLQSGDHQQTDTITAFQLLQDMSPYVKFAHFTANQAILEAVAQERRVHVVDYDVAEGAQWASLMQAFVSHKEGSPGPHLRITALSRGGNSGRRSIATVQETGRRLVAFAVSLGQPFSFHHCRLDPDETFRPSSLKLVRGEALVFNCMLHLPHLSYRAPDSVTSFFNGAKALGPKLVTVVEEEVGPVEGEAGFVGKFMESLQHYSAVYDSLEAGFPMQSRPRALVERVFLGPRIAGSLGRLYWRGGDEERESWGEWLRAAGFTGVPISFFNHCQAKLLANPTKFYTHGTPFLLFYRLEGIFRKDKATGAGVVSGFDAEEQVDEVIEDQTQGLNDSDMSANPTINGGHGQASHSDAGASPGNTRHSSRKKRQTDVQERMPEHIQQSNATQLQNAQLIADALVGVNGKFKIGEKLEQLGFEEDEVVQEEHDDIPADDEDSPPPPLGSQSQPVSDNPFAAPPGWVDLGASSSRHEASMVEEIQFNEAFQIHTTDQQTMQRIAEKFRTGRDTSYGIDVRPDAQYVTPPLVDYERLMTASQSIPPPSLYPPIQPHYQTQPYPYVQYYDHNVVLHHPPPPPPPPPHSQDPLPFAQPPPTLRPRRPSWQTQTLFCGIGHCLHYPSDQHR</sequence>
<dbReference type="STRING" id="3818.A0A445C9H4"/>
<dbReference type="AlphaFoldDB" id="A0A445C9H4"/>
<evidence type="ECO:0000256" key="6">
    <source>
        <dbReference type="SAM" id="MobiDB-lite"/>
    </source>
</evidence>
<feature type="region of interest" description="Leucine repeat II (LRII)" evidence="5">
    <location>
        <begin position="271"/>
        <end position="303"/>
    </location>
</feature>
<dbReference type="PANTHER" id="PTHR31636">
    <property type="entry name" value="OSJNBA0084A10.13 PROTEIN-RELATED"/>
    <property type="match status" value="1"/>
</dbReference>
<proteinExistence type="inferred from homology"/>
<evidence type="ECO:0000256" key="4">
    <source>
        <dbReference type="ARBA" id="ARBA00023242"/>
    </source>
</evidence>
<feature type="compositionally biased region" description="Acidic residues" evidence="6">
    <location>
        <begin position="593"/>
        <end position="608"/>
    </location>
</feature>
<feature type="compositionally biased region" description="Pro residues" evidence="6">
    <location>
        <begin position="740"/>
        <end position="764"/>
    </location>
</feature>
<dbReference type="EMBL" id="SDMP01000007">
    <property type="protein sequence ID" value="RYR47580.1"/>
    <property type="molecule type" value="Genomic_DNA"/>
</dbReference>
<feature type="region of interest" description="Disordered" evidence="6">
    <location>
        <begin position="1"/>
        <end position="26"/>
    </location>
</feature>
<gene>
    <name evidence="7" type="ORF">Ahy_A07g033513</name>
</gene>
<accession>A0A445C9H4</accession>
<dbReference type="PROSITE" id="PS50985">
    <property type="entry name" value="GRAS"/>
    <property type="match status" value="1"/>
</dbReference>
<evidence type="ECO:0000256" key="2">
    <source>
        <dbReference type="ARBA" id="ARBA00023015"/>
    </source>
</evidence>
<keyword evidence="3" id="KW-0804">Transcription</keyword>
<feature type="region of interest" description="Disordered" evidence="6">
    <location>
        <begin position="737"/>
        <end position="769"/>
    </location>
</feature>
<keyword evidence="8" id="KW-1185">Reference proteome</keyword>
<organism evidence="7 8">
    <name type="scientific">Arachis hypogaea</name>
    <name type="common">Peanut</name>
    <dbReference type="NCBI Taxonomy" id="3818"/>
    <lineage>
        <taxon>Eukaryota</taxon>
        <taxon>Viridiplantae</taxon>
        <taxon>Streptophyta</taxon>
        <taxon>Embryophyta</taxon>
        <taxon>Tracheophyta</taxon>
        <taxon>Spermatophyta</taxon>
        <taxon>Magnoliopsida</taxon>
        <taxon>eudicotyledons</taxon>
        <taxon>Gunneridae</taxon>
        <taxon>Pentapetalae</taxon>
        <taxon>rosids</taxon>
        <taxon>fabids</taxon>
        <taxon>Fabales</taxon>
        <taxon>Fabaceae</taxon>
        <taxon>Papilionoideae</taxon>
        <taxon>50 kb inversion clade</taxon>
        <taxon>dalbergioids sensu lato</taxon>
        <taxon>Dalbergieae</taxon>
        <taxon>Pterocarpus clade</taxon>
        <taxon>Arachis</taxon>
    </lineage>
</organism>
<keyword evidence="4" id="KW-0539">Nucleus</keyword>
<feature type="region of interest" description="Disordered" evidence="6">
    <location>
        <begin position="593"/>
        <end position="637"/>
    </location>
</feature>